<protein>
    <submittedName>
        <fullName evidence="2">Uncharacterized protein</fullName>
    </submittedName>
</protein>
<dbReference type="AlphaFoldDB" id="A0A061GFV9"/>
<reference evidence="2 3" key="1">
    <citation type="journal article" date="2013" name="Genome Biol.">
        <title>The genome sequence of the most widely cultivated cacao type and its use to identify candidate genes regulating pod color.</title>
        <authorList>
            <person name="Motamayor J.C."/>
            <person name="Mockaitis K."/>
            <person name="Schmutz J."/>
            <person name="Haiminen N."/>
            <person name="Iii D.L."/>
            <person name="Cornejo O."/>
            <person name="Findley S.D."/>
            <person name="Zheng P."/>
            <person name="Utro F."/>
            <person name="Royaert S."/>
            <person name="Saski C."/>
            <person name="Jenkins J."/>
            <person name="Podicheti R."/>
            <person name="Zhao M."/>
            <person name="Scheffler B.E."/>
            <person name="Stack J.C."/>
            <person name="Feltus F.A."/>
            <person name="Mustiga G.M."/>
            <person name="Amores F."/>
            <person name="Phillips W."/>
            <person name="Marelli J.P."/>
            <person name="May G.D."/>
            <person name="Shapiro H."/>
            <person name="Ma J."/>
            <person name="Bustamante C.D."/>
            <person name="Schnell R.J."/>
            <person name="Main D."/>
            <person name="Gilbert D."/>
            <person name="Parida L."/>
            <person name="Kuhn D.N."/>
        </authorList>
    </citation>
    <scope>NUCLEOTIDE SEQUENCE [LARGE SCALE GENOMIC DNA]</scope>
    <source>
        <strain evidence="3">cv. Matina 1-6</strain>
    </source>
</reference>
<dbReference type="Gramene" id="EOY28735">
    <property type="protein sequence ID" value="EOY28735"/>
    <property type="gene ID" value="TCM_030250"/>
</dbReference>
<dbReference type="Proteomes" id="UP000026915">
    <property type="component" value="Chromosome 6"/>
</dbReference>
<gene>
    <name evidence="2" type="ORF">TCM_030250</name>
</gene>
<dbReference type="InParanoid" id="A0A061GFV9"/>
<evidence type="ECO:0000313" key="3">
    <source>
        <dbReference type="Proteomes" id="UP000026915"/>
    </source>
</evidence>
<accession>A0A061GFV9</accession>
<organism evidence="2 3">
    <name type="scientific">Theobroma cacao</name>
    <name type="common">Cacao</name>
    <name type="synonym">Cocoa</name>
    <dbReference type="NCBI Taxonomy" id="3641"/>
    <lineage>
        <taxon>Eukaryota</taxon>
        <taxon>Viridiplantae</taxon>
        <taxon>Streptophyta</taxon>
        <taxon>Embryophyta</taxon>
        <taxon>Tracheophyta</taxon>
        <taxon>Spermatophyta</taxon>
        <taxon>Magnoliopsida</taxon>
        <taxon>eudicotyledons</taxon>
        <taxon>Gunneridae</taxon>
        <taxon>Pentapetalae</taxon>
        <taxon>rosids</taxon>
        <taxon>malvids</taxon>
        <taxon>Malvales</taxon>
        <taxon>Malvaceae</taxon>
        <taxon>Byttnerioideae</taxon>
        <taxon>Theobroma</taxon>
    </lineage>
</organism>
<keyword evidence="1" id="KW-0732">Signal</keyword>
<name>A0A061GFV9_THECC</name>
<feature type="signal peptide" evidence="1">
    <location>
        <begin position="1"/>
        <end position="15"/>
    </location>
</feature>
<keyword evidence="3" id="KW-1185">Reference proteome</keyword>
<dbReference type="EMBL" id="CM001884">
    <property type="protein sequence ID" value="EOY28735.1"/>
    <property type="molecule type" value="Genomic_DNA"/>
</dbReference>
<proteinExistence type="predicted"/>
<dbReference type="HOGENOM" id="CLU_2799147_0_0_1"/>
<evidence type="ECO:0000313" key="2">
    <source>
        <dbReference type="EMBL" id="EOY28735.1"/>
    </source>
</evidence>
<feature type="chain" id="PRO_5012678025" evidence="1">
    <location>
        <begin position="16"/>
        <end position="68"/>
    </location>
</feature>
<sequence length="68" mass="7820">MTYLCLDLVVGPVLFFLLFNDEEVPSANCLFGNLIKFYYKPHFEVSNSCSMMIVSYSQSRTRKKGTLL</sequence>
<evidence type="ECO:0000256" key="1">
    <source>
        <dbReference type="SAM" id="SignalP"/>
    </source>
</evidence>